<keyword evidence="10" id="KW-0175">Coiled coil</keyword>
<dbReference type="GO" id="GO:0005524">
    <property type="term" value="F:ATP binding"/>
    <property type="evidence" value="ECO:0007669"/>
    <property type="project" value="UniProtKB-KW"/>
</dbReference>
<keyword evidence="6" id="KW-0378">Hydrolase</keyword>
<dbReference type="GO" id="GO:0016887">
    <property type="term" value="F:ATP hydrolysis activity"/>
    <property type="evidence" value="ECO:0007669"/>
    <property type="project" value="InterPro"/>
</dbReference>
<evidence type="ECO:0000256" key="4">
    <source>
        <dbReference type="ARBA" id="ARBA00022723"/>
    </source>
</evidence>
<gene>
    <name evidence="14" type="ORF">D2962_07740</name>
</gene>
<dbReference type="SUPFAM" id="SSF52540">
    <property type="entry name" value="P-loop containing nucleoside triphosphate hydrolases"/>
    <property type="match status" value="1"/>
</dbReference>
<keyword evidence="8 11" id="KW-0067">ATP-binding</keyword>
<keyword evidence="12" id="KW-1133">Transmembrane helix</keyword>
<protein>
    <submittedName>
        <fullName evidence="14">AAA family ATPase</fullName>
    </submittedName>
</protein>
<dbReference type="InterPro" id="IPR003959">
    <property type="entry name" value="ATPase_AAA_core"/>
</dbReference>
<keyword evidence="15" id="KW-1185">Reference proteome</keyword>
<evidence type="ECO:0000259" key="13">
    <source>
        <dbReference type="SMART" id="SM00382"/>
    </source>
</evidence>
<evidence type="ECO:0000256" key="3">
    <source>
        <dbReference type="ARBA" id="ARBA00022670"/>
    </source>
</evidence>
<dbReference type="RefSeq" id="WP_122014647.1">
    <property type="nucleotide sequence ID" value="NZ_CP033169.1"/>
</dbReference>
<dbReference type="AlphaFoldDB" id="A0A3G2R6R1"/>
<dbReference type="GO" id="GO:0005886">
    <property type="term" value="C:plasma membrane"/>
    <property type="evidence" value="ECO:0007669"/>
    <property type="project" value="TreeGrafter"/>
</dbReference>
<evidence type="ECO:0000256" key="2">
    <source>
        <dbReference type="ARBA" id="ARBA00010044"/>
    </source>
</evidence>
<dbReference type="GO" id="GO:0006508">
    <property type="term" value="P:proteolysis"/>
    <property type="evidence" value="ECO:0007669"/>
    <property type="project" value="UniProtKB-KW"/>
</dbReference>
<dbReference type="Proteomes" id="UP000280960">
    <property type="component" value="Chromosome"/>
</dbReference>
<comment type="similarity">
    <text evidence="2">In the C-terminal section; belongs to the peptidase M41 family.</text>
</comment>
<dbReference type="Gene3D" id="1.10.8.60">
    <property type="match status" value="1"/>
</dbReference>
<dbReference type="Pfam" id="PF17862">
    <property type="entry name" value="AAA_lid_3"/>
    <property type="match status" value="1"/>
</dbReference>
<evidence type="ECO:0000256" key="8">
    <source>
        <dbReference type="ARBA" id="ARBA00022840"/>
    </source>
</evidence>
<evidence type="ECO:0000256" key="11">
    <source>
        <dbReference type="RuleBase" id="RU003651"/>
    </source>
</evidence>
<evidence type="ECO:0000256" key="5">
    <source>
        <dbReference type="ARBA" id="ARBA00022741"/>
    </source>
</evidence>
<dbReference type="SMART" id="SM00382">
    <property type="entry name" value="AAA"/>
    <property type="match status" value="1"/>
</dbReference>
<dbReference type="FunFam" id="3.40.50.300:FF:001025">
    <property type="entry name" value="ATPase family, AAA domain-containing 2B"/>
    <property type="match status" value="1"/>
</dbReference>
<dbReference type="FunFam" id="1.10.8.60:FF:000001">
    <property type="entry name" value="ATP-dependent zinc metalloprotease FtsH"/>
    <property type="match status" value="1"/>
</dbReference>
<evidence type="ECO:0000256" key="1">
    <source>
        <dbReference type="ARBA" id="ARBA00001947"/>
    </source>
</evidence>
<dbReference type="InterPro" id="IPR037219">
    <property type="entry name" value="Peptidase_M41-like"/>
</dbReference>
<dbReference type="InterPro" id="IPR000642">
    <property type="entry name" value="Peptidase_M41"/>
</dbReference>
<comment type="similarity">
    <text evidence="11">Belongs to the AAA ATPase family.</text>
</comment>
<dbReference type="PANTHER" id="PTHR23076:SF97">
    <property type="entry name" value="ATP-DEPENDENT ZINC METALLOPROTEASE YME1L1"/>
    <property type="match status" value="1"/>
</dbReference>
<dbReference type="GO" id="GO:0004222">
    <property type="term" value="F:metalloendopeptidase activity"/>
    <property type="evidence" value="ECO:0007669"/>
    <property type="project" value="InterPro"/>
</dbReference>
<evidence type="ECO:0000256" key="12">
    <source>
        <dbReference type="SAM" id="Phobius"/>
    </source>
</evidence>
<evidence type="ECO:0000256" key="10">
    <source>
        <dbReference type="ARBA" id="ARBA00023054"/>
    </source>
</evidence>
<dbReference type="InterPro" id="IPR041569">
    <property type="entry name" value="AAA_lid_3"/>
</dbReference>
<keyword evidence="7" id="KW-0862">Zinc</keyword>
<evidence type="ECO:0000256" key="6">
    <source>
        <dbReference type="ARBA" id="ARBA00022801"/>
    </source>
</evidence>
<proteinExistence type="inferred from homology"/>
<dbReference type="SUPFAM" id="SSF140990">
    <property type="entry name" value="FtsH protease domain-like"/>
    <property type="match status" value="1"/>
</dbReference>
<reference evidence="14 15" key="1">
    <citation type="submission" date="2018-10" db="EMBL/GenBank/DDBJ databases">
        <authorList>
            <person name="Zhang X."/>
        </authorList>
    </citation>
    <scope>NUCLEOTIDE SEQUENCE [LARGE SCALE GENOMIC DNA]</scope>
    <source>
        <strain evidence="14 15">SK-G1</strain>
    </source>
</reference>
<dbReference type="InterPro" id="IPR003960">
    <property type="entry name" value="ATPase_AAA_CS"/>
</dbReference>
<accession>A0A3G2R6R1</accession>
<feature type="domain" description="AAA+ ATPase" evidence="13">
    <location>
        <begin position="95"/>
        <end position="240"/>
    </location>
</feature>
<dbReference type="EMBL" id="CP033169">
    <property type="protein sequence ID" value="AYO30527.1"/>
    <property type="molecule type" value="Genomic_DNA"/>
</dbReference>
<keyword evidence="4" id="KW-0479">Metal-binding</keyword>
<dbReference type="GO" id="GO:0030163">
    <property type="term" value="P:protein catabolic process"/>
    <property type="evidence" value="ECO:0007669"/>
    <property type="project" value="TreeGrafter"/>
</dbReference>
<sequence length="491" mass="54733">MLLEIGIGLAAGFVIYLLINGINVLPLIVMLVFAYILYNFLDKNNFLKNNSKVIVGDNNITFDQIGGQDVAKNELREALDFIRNYDEVKKMGIRPLKGILLTGAPGTGKTLMAKAATSYIDSVFVSASGSEFIEMYAGVGAQRVRQLFESARNMARKMSKKHGVVFIDEIEVIAGTRGKHTSHLEYDQTLNQLLVEMDGISSNEDVNILVIAATNRPDILDPAILRPGRFDRVVRVDLPDKDGRLEILKLHTKDKPLADNVDLEQIAKETFGFSGAHLENLCNEAAILAMRAKEDKIHQTHFIEAIDKVIMGEKLSRKPTDEERKRIAVHECGHALISERFNPNSVSTITITSRGQALGYMRQKSEDDIYLYTKQYLESQIAVALAGATAEEIVLGNSSTGAANDFEQAVNLAKRMIFSGMSELGVVDRDSIPPEELHKEISNIVTSQKNHVFNLLKENEDVLQKISEYLIENEKIDGDTFRNYLKDFRAA</sequence>
<evidence type="ECO:0000313" key="14">
    <source>
        <dbReference type="EMBL" id="AYO30527.1"/>
    </source>
</evidence>
<dbReference type="PANTHER" id="PTHR23076">
    <property type="entry name" value="METALLOPROTEASE M41 FTSH"/>
    <property type="match status" value="1"/>
</dbReference>
<dbReference type="InterPro" id="IPR003593">
    <property type="entry name" value="AAA+_ATPase"/>
</dbReference>
<dbReference type="GO" id="GO:0046872">
    <property type="term" value="F:metal ion binding"/>
    <property type="evidence" value="ECO:0007669"/>
    <property type="project" value="UniProtKB-KW"/>
</dbReference>
<dbReference type="GO" id="GO:0004176">
    <property type="term" value="F:ATP-dependent peptidase activity"/>
    <property type="evidence" value="ECO:0007669"/>
    <property type="project" value="InterPro"/>
</dbReference>
<keyword evidence="3" id="KW-0645">Protease</keyword>
<dbReference type="KEGG" id="bacg:D2962_07740"/>
<keyword evidence="12" id="KW-0472">Membrane</keyword>
<feature type="transmembrane region" description="Helical" evidence="12">
    <location>
        <begin position="6"/>
        <end position="38"/>
    </location>
</feature>
<keyword evidence="9" id="KW-0482">Metalloprotease</keyword>
<keyword evidence="5 11" id="KW-0547">Nucleotide-binding</keyword>
<dbReference type="Gene3D" id="3.40.50.300">
    <property type="entry name" value="P-loop containing nucleotide triphosphate hydrolases"/>
    <property type="match status" value="1"/>
</dbReference>
<evidence type="ECO:0000256" key="7">
    <source>
        <dbReference type="ARBA" id="ARBA00022833"/>
    </source>
</evidence>
<dbReference type="PROSITE" id="PS00674">
    <property type="entry name" value="AAA"/>
    <property type="match status" value="1"/>
</dbReference>
<dbReference type="InterPro" id="IPR027417">
    <property type="entry name" value="P-loop_NTPase"/>
</dbReference>
<keyword evidence="12" id="KW-0812">Transmembrane</keyword>
<dbReference type="Pfam" id="PF01434">
    <property type="entry name" value="Peptidase_M41"/>
    <property type="match status" value="1"/>
</dbReference>
<dbReference type="Pfam" id="PF00004">
    <property type="entry name" value="AAA"/>
    <property type="match status" value="1"/>
</dbReference>
<comment type="cofactor">
    <cofactor evidence="1">
        <name>Zn(2+)</name>
        <dbReference type="ChEBI" id="CHEBI:29105"/>
    </cofactor>
</comment>
<name>A0A3G2R6R1_9FIRM</name>
<organism evidence="14 15">
    <name type="scientific">Biomaibacter acetigenes</name>
    <dbReference type="NCBI Taxonomy" id="2316383"/>
    <lineage>
        <taxon>Bacteria</taxon>
        <taxon>Bacillati</taxon>
        <taxon>Bacillota</taxon>
        <taxon>Clostridia</taxon>
        <taxon>Thermosediminibacterales</taxon>
        <taxon>Tepidanaerobacteraceae</taxon>
        <taxon>Biomaibacter</taxon>
    </lineage>
</organism>
<dbReference type="Gene3D" id="1.20.58.760">
    <property type="entry name" value="Peptidase M41"/>
    <property type="match status" value="1"/>
</dbReference>
<evidence type="ECO:0000256" key="9">
    <source>
        <dbReference type="ARBA" id="ARBA00023049"/>
    </source>
</evidence>
<evidence type="ECO:0000313" key="15">
    <source>
        <dbReference type="Proteomes" id="UP000280960"/>
    </source>
</evidence>